<protein>
    <submittedName>
        <fullName evidence="1">Uncharacterized protein</fullName>
    </submittedName>
</protein>
<proteinExistence type="predicted"/>
<name>A0A6C0LRA0_9ZZZZ</name>
<sequence length="180" mass="20615">MNIFFLSRRARQCARWHCDKHVVKMILESTQLLYTANHTNGGTEAIQAFAPICLSTGNRGYKACHKNHPSALWVRESLAHYWWLLSLAKELVAEHGHRFSPKRPHASLVHLEWLEMNPPPGLLTKTAWIRDPTPAMPAEFRQEGDVIASYRAYYNGAKRDAGLLKYTRRHVPHILAPARS</sequence>
<accession>A0A6C0LRA0</accession>
<dbReference type="AlphaFoldDB" id="A0A6C0LRA0"/>
<dbReference type="EMBL" id="MN740533">
    <property type="protein sequence ID" value="QHU31822.1"/>
    <property type="molecule type" value="Genomic_DNA"/>
</dbReference>
<reference evidence="1" key="1">
    <citation type="journal article" date="2020" name="Nature">
        <title>Giant virus diversity and host interactions through global metagenomics.</title>
        <authorList>
            <person name="Schulz F."/>
            <person name="Roux S."/>
            <person name="Paez-Espino D."/>
            <person name="Jungbluth S."/>
            <person name="Walsh D.A."/>
            <person name="Denef V.J."/>
            <person name="McMahon K.D."/>
            <person name="Konstantinidis K.T."/>
            <person name="Eloe-Fadrosh E.A."/>
            <person name="Kyrpides N.C."/>
            <person name="Woyke T."/>
        </authorList>
    </citation>
    <scope>NUCLEOTIDE SEQUENCE</scope>
    <source>
        <strain evidence="1">GVMAG-M-3300027963-41</strain>
    </source>
</reference>
<organism evidence="1">
    <name type="scientific">viral metagenome</name>
    <dbReference type="NCBI Taxonomy" id="1070528"/>
    <lineage>
        <taxon>unclassified sequences</taxon>
        <taxon>metagenomes</taxon>
        <taxon>organismal metagenomes</taxon>
    </lineage>
</organism>
<evidence type="ECO:0000313" key="1">
    <source>
        <dbReference type="EMBL" id="QHU31822.1"/>
    </source>
</evidence>